<organism evidence="1 2">
    <name type="scientific">Kribbella italica</name>
    <dbReference type="NCBI Taxonomy" id="1540520"/>
    <lineage>
        <taxon>Bacteria</taxon>
        <taxon>Bacillati</taxon>
        <taxon>Actinomycetota</taxon>
        <taxon>Actinomycetes</taxon>
        <taxon>Propionibacteriales</taxon>
        <taxon>Kribbellaceae</taxon>
        <taxon>Kribbella</taxon>
    </lineage>
</organism>
<name>A0A7W9JAT0_9ACTN</name>
<gene>
    <name evidence="1" type="ORF">HDA39_005452</name>
</gene>
<proteinExistence type="predicted"/>
<evidence type="ECO:0000313" key="1">
    <source>
        <dbReference type="EMBL" id="MBB5838718.1"/>
    </source>
</evidence>
<dbReference type="RefSeq" id="WP_184799783.1">
    <property type="nucleotide sequence ID" value="NZ_JACHMY010000001.1"/>
</dbReference>
<accession>A0A7W9JAT0</accession>
<dbReference type="Proteomes" id="UP000549971">
    <property type="component" value="Unassembled WGS sequence"/>
</dbReference>
<keyword evidence="2" id="KW-1185">Reference proteome</keyword>
<sequence length="94" mass="10550">MDESSQTGAPSCAPRKFPRLRPLARLRRTGRAALVAKIDDLYDAPLDERELVRAIAQVIYDGDGGLRYRRRGDLAPRRTVIGLPDSESPYDPRD</sequence>
<dbReference type="AlphaFoldDB" id="A0A7W9JAT0"/>
<protein>
    <submittedName>
        <fullName evidence="1">Uncharacterized protein</fullName>
    </submittedName>
</protein>
<evidence type="ECO:0000313" key="2">
    <source>
        <dbReference type="Proteomes" id="UP000549971"/>
    </source>
</evidence>
<reference evidence="1 2" key="1">
    <citation type="submission" date="2020-08" db="EMBL/GenBank/DDBJ databases">
        <title>Sequencing the genomes of 1000 actinobacteria strains.</title>
        <authorList>
            <person name="Klenk H.-P."/>
        </authorList>
    </citation>
    <scope>NUCLEOTIDE SEQUENCE [LARGE SCALE GENOMIC DNA]</scope>
    <source>
        <strain evidence="1 2">DSM 28967</strain>
    </source>
</reference>
<comment type="caution">
    <text evidence="1">The sequence shown here is derived from an EMBL/GenBank/DDBJ whole genome shotgun (WGS) entry which is preliminary data.</text>
</comment>
<dbReference type="EMBL" id="JACHMY010000001">
    <property type="protein sequence ID" value="MBB5838718.1"/>
    <property type="molecule type" value="Genomic_DNA"/>
</dbReference>